<accession>A0ABU5UEJ9</accession>
<keyword evidence="2" id="KW-0732">Signal</keyword>
<keyword evidence="4" id="KW-1185">Reference proteome</keyword>
<comment type="caution">
    <text evidence="3">The sequence shown here is derived from an EMBL/GenBank/DDBJ whole genome shotgun (WGS) entry which is preliminary data.</text>
</comment>
<dbReference type="CDD" id="cd13571">
    <property type="entry name" value="PBP2_PnhD_1"/>
    <property type="match status" value="1"/>
</dbReference>
<dbReference type="Proteomes" id="UP001302120">
    <property type="component" value="Unassembled WGS sequence"/>
</dbReference>
<proteinExistence type="inferred from homology"/>
<dbReference type="SUPFAM" id="SSF53850">
    <property type="entry name" value="Periplasmic binding protein-like II"/>
    <property type="match status" value="1"/>
</dbReference>
<name>A0ABU5UEJ9_9CYAN</name>
<dbReference type="RefSeq" id="WP_323196276.1">
    <property type="nucleotide sequence ID" value="NZ_JAYGHG010000016.1"/>
</dbReference>
<evidence type="ECO:0000256" key="2">
    <source>
        <dbReference type="ARBA" id="ARBA00022729"/>
    </source>
</evidence>
<evidence type="ECO:0000256" key="1">
    <source>
        <dbReference type="ARBA" id="ARBA00007162"/>
    </source>
</evidence>
<evidence type="ECO:0000313" key="4">
    <source>
        <dbReference type="Proteomes" id="UP001302120"/>
    </source>
</evidence>
<dbReference type="NCBIfam" id="TIGR01098">
    <property type="entry name" value="3A0109s03R"/>
    <property type="match status" value="1"/>
</dbReference>
<dbReference type="Gene3D" id="3.40.190.10">
    <property type="entry name" value="Periplasmic binding protein-like II"/>
    <property type="match status" value="2"/>
</dbReference>
<organism evidence="3 4">
    <name type="scientific">Nodularia harveyana UHCC-0300</name>
    <dbReference type="NCBI Taxonomy" id="2974287"/>
    <lineage>
        <taxon>Bacteria</taxon>
        <taxon>Bacillati</taxon>
        <taxon>Cyanobacteriota</taxon>
        <taxon>Cyanophyceae</taxon>
        <taxon>Nostocales</taxon>
        <taxon>Nodulariaceae</taxon>
        <taxon>Nodularia</taxon>
    </lineage>
</organism>
<comment type="similarity">
    <text evidence="1">Belongs to the phosphate/phosphite/phosphonate binding protein family.</text>
</comment>
<dbReference type="PANTHER" id="PTHR35841">
    <property type="entry name" value="PHOSPHONATES-BINDING PERIPLASMIC PROTEIN"/>
    <property type="match status" value="1"/>
</dbReference>
<dbReference type="Pfam" id="PF12974">
    <property type="entry name" value="Phosphonate-bd"/>
    <property type="match status" value="1"/>
</dbReference>
<reference evidence="3 4" key="1">
    <citation type="submission" date="2023-12" db="EMBL/GenBank/DDBJ databases">
        <title>Baltic Sea Cyanobacteria.</title>
        <authorList>
            <person name="Delbaje E."/>
            <person name="Fewer D.P."/>
            <person name="Shishido T.K."/>
        </authorList>
    </citation>
    <scope>NUCLEOTIDE SEQUENCE [LARGE SCALE GENOMIC DNA]</scope>
    <source>
        <strain evidence="3 4">UHCC-0300</strain>
    </source>
</reference>
<sequence length="322" mass="35758">MKKCVGIQQKIPRNNFFKKSKFLTLAVVFAFLSAGCTTNIFSNYQSIFDSGVSSTDNLSPLTIGILPTQSRIEQEKMIKPLDEYLEKSLGRQVDFQIAQNYQEVVDWLVQNKLDLAYLGPVTYLEALEKGAKVEPLVAPIDKETGQPWYRSCIIVKADSPIQTIQDLKGKRVAFVDKSSTSGYLMPAATLKKLEINPYRDFAQVLFAGSHSKSMGALEDGIVDAAVTNIDSYLKQQNKGKLTPENSRIIWESAPIPHSPIVMSRKLSSELIQQLKKAFVSSPDGIEDIVGTESAGYTLVIPSDYAPIQKIREELNLISTSEK</sequence>
<protein>
    <submittedName>
        <fullName evidence="3">Phosphate/phosphite/phosphonate ABC transporter substrate-binding protein</fullName>
    </submittedName>
</protein>
<evidence type="ECO:0000313" key="3">
    <source>
        <dbReference type="EMBL" id="MEA5581954.1"/>
    </source>
</evidence>
<dbReference type="EMBL" id="JAYGHG010000016">
    <property type="protein sequence ID" value="MEA5581954.1"/>
    <property type="molecule type" value="Genomic_DNA"/>
</dbReference>
<dbReference type="PANTHER" id="PTHR35841:SF1">
    <property type="entry name" value="PHOSPHONATES-BINDING PERIPLASMIC PROTEIN"/>
    <property type="match status" value="1"/>
</dbReference>
<dbReference type="InterPro" id="IPR005770">
    <property type="entry name" value="PhnD"/>
</dbReference>
<gene>
    <name evidence="3" type="primary">phnD</name>
    <name evidence="3" type="ORF">VB620_11450</name>
</gene>